<organism evidence="1">
    <name type="scientific">marine sediment metagenome</name>
    <dbReference type="NCBI Taxonomy" id="412755"/>
    <lineage>
        <taxon>unclassified sequences</taxon>
        <taxon>metagenomes</taxon>
        <taxon>ecological metagenomes</taxon>
    </lineage>
</organism>
<accession>X1EEJ9</accession>
<name>X1EEJ9_9ZZZZ</name>
<protein>
    <submittedName>
        <fullName evidence="1">Uncharacterized protein</fullName>
    </submittedName>
</protein>
<reference evidence="1" key="1">
    <citation type="journal article" date="2014" name="Front. Microbiol.">
        <title>High frequency of phylogenetically diverse reductive dehalogenase-homologous genes in deep subseafloor sedimentary metagenomes.</title>
        <authorList>
            <person name="Kawai M."/>
            <person name="Futagami T."/>
            <person name="Toyoda A."/>
            <person name="Takaki Y."/>
            <person name="Nishi S."/>
            <person name="Hori S."/>
            <person name="Arai W."/>
            <person name="Tsubouchi T."/>
            <person name="Morono Y."/>
            <person name="Uchiyama I."/>
            <person name="Ito T."/>
            <person name="Fujiyama A."/>
            <person name="Inagaki F."/>
            <person name="Takami H."/>
        </authorList>
    </citation>
    <scope>NUCLEOTIDE SEQUENCE</scope>
    <source>
        <strain evidence="1">Expedition CK06-06</strain>
    </source>
</reference>
<gene>
    <name evidence="1" type="ORF">S01H4_59250</name>
</gene>
<evidence type="ECO:0000313" key="1">
    <source>
        <dbReference type="EMBL" id="GAH07098.1"/>
    </source>
</evidence>
<dbReference type="AlphaFoldDB" id="X1EEJ9"/>
<proteinExistence type="predicted"/>
<comment type="caution">
    <text evidence="1">The sequence shown here is derived from an EMBL/GenBank/DDBJ whole genome shotgun (WGS) entry which is preliminary data.</text>
</comment>
<dbReference type="EMBL" id="BART01034720">
    <property type="protein sequence ID" value="GAH07098.1"/>
    <property type="molecule type" value="Genomic_DNA"/>
</dbReference>
<sequence>MLGQNRQFQWFNNPSFIYPMVPASAATLLKQKGHNVIWNDCIAEKINYEKFLSFYSEQKPDLISIETKTIYDMS</sequence>